<dbReference type="Proteomes" id="UP000633814">
    <property type="component" value="Unassembled WGS sequence"/>
</dbReference>
<comment type="caution">
    <text evidence="1">The sequence shown here is derived from an EMBL/GenBank/DDBJ whole genome shotgun (WGS) entry which is preliminary data.</text>
</comment>
<dbReference type="EMBL" id="JAEINI020000007">
    <property type="protein sequence ID" value="MCB5227425.1"/>
    <property type="molecule type" value="Genomic_DNA"/>
</dbReference>
<organism evidence="1 2">
    <name type="scientific">Alishewanella maricola</name>
    <dbReference type="NCBI Taxonomy" id="2795740"/>
    <lineage>
        <taxon>Bacteria</taxon>
        <taxon>Pseudomonadati</taxon>
        <taxon>Pseudomonadota</taxon>
        <taxon>Gammaproteobacteria</taxon>
        <taxon>Alteromonadales</taxon>
        <taxon>Alteromonadaceae</taxon>
        <taxon>Alishewanella</taxon>
    </lineage>
</organism>
<evidence type="ECO:0000313" key="2">
    <source>
        <dbReference type="Proteomes" id="UP000633814"/>
    </source>
</evidence>
<reference evidence="1 2" key="1">
    <citation type="submission" date="2021-10" db="EMBL/GenBank/DDBJ databases">
        <title>Alishewanella koreense sp. nov. isolated from seawater of southwestern coast in South Korea and the proposal for the reclassification of Rheinheimera perlucida and Rheinheimera tuosuensis as Arsukibacterium perlucida and Arsukibacterium tuosuensis.</title>
        <authorList>
            <person name="Kim K.H."/>
            <person name="Ruan W."/>
            <person name="Kim K.R."/>
            <person name="Baek J.H."/>
            <person name="Jeon C.O."/>
        </authorList>
    </citation>
    <scope>NUCLEOTIDE SEQUENCE [LARGE SCALE GENOMIC DNA]</scope>
    <source>
        <strain evidence="1 2">16-MA</strain>
    </source>
</reference>
<protein>
    <submittedName>
        <fullName evidence="1">ABC transporter substrate-binding protein</fullName>
    </submittedName>
</protein>
<gene>
    <name evidence="1" type="ORF">JAO78_011450</name>
</gene>
<accession>A0ABS8C518</accession>
<evidence type="ECO:0000313" key="1">
    <source>
        <dbReference type="EMBL" id="MCB5227425.1"/>
    </source>
</evidence>
<keyword evidence="2" id="KW-1185">Reference proteome</keyword>
<dbReference type="SUPFAM" id="SSF53850">
    <property type="entry name" value="Periplasmic binding protein-like II"/>
    <property type="match status" value="1"/>
</dbReference>
<sequence>MASANASLANTLQWAINDAPPFHIIDGPYQGLGLCDGLMDAVHRALPDKQRSVWLMPQARISSLLKQQSELCFPCMIYHGQHDERAYFSLPTHVYYPYQLITTKAKAAQIQLRYGNPLAFTALLADKHYRLGYPAGRRYSILQPLLDKTPPFLARTGSGGAIAILQMIEADRLDYTMDYPIIANYFHKVFDSELTLTPLQENDQTHMPGAIGCAKTAWGQAVLAEINAVMPQIRQDPAFLKVLELWAGQDPAAYLEFNKRHLANPAYNASPLQP</sequence>
<name>A0ABS8C518_9ALTE</name>
<proteinExistence type="predicted"/>